<keyword evidence="13" id="KW-1185">Reference proteome</keyword>
<feature type="compositionally biased region" description="Basic residues" evidence="11">
    <location>
        <begin position="289"/>
        <end position="305"/>
    </location>
</feature>
<evidence type="ECO:0000256" key="5">
    <source>
        <dbReference type="ARBA" id="ARBA00022990"/>
    </source>
</evidence>
<keyword evidence="2" id="KW-1017">Isopeptide bond</keyword>
<evidence type="ECO:0000256" key="6">
    <source>
        <dbReference type="ARBA" id="ARBA00023054"/>
    </source>
</evidence>
<keyword evidence="7" id="KW-0539">Nucleus</keyword>
<accession>A0A8S3ZVD2</accession>
<evidence type="ECO:0000256" key="2">
    <source>
        <dbReference type="ARBA" id="ARBA00022499"/>
    </source>
</evidence>
<keyword evidence="5" id="KW-0007">Acetylation</keyword>
<evidence type="ECO:0000256" key="11">
    <source>
        <dbReference type="SAM" id="MobiDB-lite"/>
    </source>
</evidence>
<dbReference type="GO" id="GO:0003723">
    <property type="term" value="F:RNA binding"/>
    <property type="evidence" value="ECO:0007669"/>
    <property type="project" value="InterPro"/>
</dbReference>
<comment type="subcellular location">
    <subcellularLocation>
        <location evidence="1">Nucleus</location>
        <location evidence="1">Nucleolus</location>
    </subcellularLocation>
</comment>
<comment type="similarity">
    <text evidence="9">Belongs to the universal ribosomal protein uL1 family. Highly divergent.</text>
</comment>
<keyword evidence="3" id="KW-0597">Phosphoprotein</keyword>
<gene>
    <name evidence="12" type="ORF">CUNI_LOCUS18612</name>
</gene>
<evidence type="ECO:0000256" key="7">
    <source>
        <dbReference type="ARBA" id="ARBA00023242"/>
    </source>
</evidence>
<evidence type="ECO:0000313" key="12">
    <source>
        <dbReference type="EMBL" id="CAG5133054.1"/>
    </source>
</evidence>
<dbReference type="InterPro" id="IPR050257">
    <property type="entry name" value="eL8/uL1-like"/>
</dbReference>
<evidence type="ECO:0000256" key="4">
    <source>
        <dbReference type="ARBA" id="ARBA00022843"/>
    </source>
</evidence>
<keyword evidence="4" id="KW-0832">Ubl conjugation</keyword>
<dbReference type="Pfam" id="PF00687">
    <property type="entry name" value="Ribosomal_L1"/>
    <property type="match status" value="1"/>
</dbReference>
<comment type="function">
    <text evidence="8">Regulates cellular senescence through inhibition of PTEN translation. Acts as a pro-apoptotic regulator in response to DNA damage.</text>
</comment>
<feature type="compositionally biased region" description="Basic residues" evidence="11">
    <location>
        <begin position="334"/>
        <end position="364"/>
    </location>
</feature>
<dbReference type="SUPFAM" id="SSF56808">
    <property type="entry name" value="Ribosomal protein L1"/>
    <property type="match status" value="1"/>
</dbReference>
<dbReference type="InterPro" id="IPR016095">
    <property type="entry name" value="Ribosomal_uL1_3-a/b-sand"/>
</dbReference>
<dbReference type="InterPro" id="IPR028364">
    <property type="entry name" value="Ribosomal_uL1/biogenesis"/>
</dbReference>
<evidence type="ECO:0000256" key="3">
    <source>
        <dbReference type="ARBA" id="ARBA00022553"/>
    </source>
</evidence>
<organism evidence="12 13">
    <name type="scientific">Candidula unifasciata</name>
    <dbReference type="NCBI Taxonomy" id="100452"/>
    <lineage>
        <taxon>Eukaryota</taxon>
        <taxon>Metazoa</taxon>
        <taxon>Spiralia</taxon>
        <taxon>Lophotrochozoa</taxon>
        <taxon>Mollusca</taxon>
        <taxon>Gastropoda</taxon>
        <taxon>Heterobranchia</taxon>
        <taxon>Euthyneura</taxon>
        <taxon>Panpulmonata</taxon>
        <taxon>Eupulmonata</taxon>
        <taxon>Stylommatophora</taxon>
        <taxon>Helicina</taxon>
        <taxon>Helicoidea</taxon>
        <taxon>Geomitridae</taxon>
        <taxon>Candidula</taxon>
    </lineage>
</organism>
<dbReference type="InterPro" id="IPR023674">
    <property type="entry name" value="Ribosomal_uL1-like"/>
</dbReference>
<feature type="region of interest" description="Disordered" evidence="11">
    <location>
        <begin position="282"/>
        <end position="364"/>
    </location>
</feature>
<reference evidence="12" key="1">
    <citation type="submission" date="2021-04" db="EMBL/GenBank/DDBJ databases">
        <authorList>
            <consortium name="Molecular Ecology Group"/>
        </authorList>
    </citation>
    <scope>NUCLEOTIDE SEQUENCE</scope>
</reference>
<name>A0A8S3ZVD2_9EUPU</name>
<feature type="compositionally biased region" description="Polar residues" evidence="11">
    <location>
        <begin position="324"/>
        <end position="333"/>
    </location>
</feature>
<dbReference type="Proteomes" id="UP000678393">
    <property type="component" value="Unassembled WGS sequence"/>
</dbReference>
<dbReference type="GO" id="GO:0005730">
    <property type="term" value="C:nucleolus"/>
    <property type="evidence" value="ECO:0007669"/>
    <property type="project" value="UniProtKB-SubCell"/>
</dbReference>
<keyword evidence="6" id="KW-0175">Coiled coil</keyword>
<dbReference type="PANTHER" id="PTHR23105">
    <property type="entry name" value="RIBOSOMAL PROTEIN L7AE FAMILY MEMBER"/>
    <property type="match status" value="1"/>
</dbReference>
<evidence type="ECO:0000256" key="1">
    <source>
        <dbReference type="ARBA" id="ARBA00004604"/>
    </source>
</evidence>
<evidence type="ECO:0000256" key="9">
    <source>
        <dbReference type="ARBA" id="ARBA00061550"/>
    </source>
</evidence>
<evidence type="ECO:0000256" key="8">
    <source>
        <dbReference type="ARBA" id="ARBA00054167"/>
    </source>
</evidence>
<proteinExistence type="inferred from homology"/>
<feature type="compositionally biased region" description="Basic residues" evidence="11">
    <location>
        <begin position="312"/>
        <end position="323"/>
    </location>
</feature>
<evidence type="ECO:0000256" key="10">
    <source>
        <dbReference type="ARBA" id="ARBA00070787"/>
    </source>
</evidence>
<dbReference type="CDD" id="cd00403">
    <property type="entry name" value="Ribosomal_L1"/>
    <property type="match status" value="1"/>
</dbReference>
<evidence type="ECO:0000313" key="13">
    <source>
        <dbReference type="Proteomes" id="UP000678393"/>
    </source>
</evidence>
<comment type="caution">
    <text evidence="12">The sequence shown here is derived from an EMBL/GenBank/DDBJ whole genome shotgun (WGS) entry which is preliminary data.</text>
</comment>
<sequence length="364" mass="40852">MCDLDRSKVLVAVGALVQLGAEKKESIIPDAEYVHLQIVLKKIPQKDVTLKLKLPHSIRPVTSEVCLFVKDLDKFDREYESTIHHFKDLFSKKGISSITEVIPLKSLKMEYKPYNAKLNLSNSYDVFLADSRIIRLLPTVLGKHFYGKRKSPIQVNLQAKDLAKEIESAINSSRCPISSKGSSSRATVGNMDMSHAEIVQNILAAVSQIAASVPGGAVNIRQLSIKTGLSMSIPIYMAEGGPQDVTLPIKEKRAVVEAEEISTILEAKVKVYPDGRIAIIRDGDDKTDTKKRHRPSVQPKKKGTQRHTSMMQRRKKTTQHRKNTTQQRKSATQQRKKPVQQRKSTTQKRKTATSLKPAKRQRTK</sequence>
<dbReference type="Gene3D" id="3.40.50.790">
    <property type="match status" value="1"/>
</dbReference>
<dbReference type="AlphaFoldDB" id="A0A8S3ZVD2"/>
<dbReference type="Gene3D" id="3.30.190.20">
    <property type="match status" value="1"/>
</dbReference>
<dbReference type="OrthoDB" id="10251727at2759"/>
<protein>
    <recommendedName>
        <fullName evidence="10">Ribosomal L1 domain-containing protein 1</fullName>
    </recommendedName>
</protein>
<dbReference type="EMBL" id="CAJHNH020005890">
    <property type="protein sequence ID" value="CAG5133054.1"/>
    <property type="molecule type" value="Genomic_DNA"/>
</dbReference>
<dbReference type="FunFam" id="3.40.50.790:FF:000004">
    <property type="entry name" value="Ribosomal L1 domain-containing 1-like 1"/>
    <property type="match status" value="1"/>
</dbReference>